<sequence length="173" mass="19252">MEITGALRNTDVRFSVFNDAYKRDFQKRSHKFHLYDLFLGLGEGEHSGDPLHNYSLTNTPEQRLRVAVGGLSGYHFQTQIVRQKVVPGLSETGEGAVQGSLHPGRLAGGQEGAEAHRVSYLRQDVARLRVQVLYSLFVDDDVNGDPRDGVTVDMCDYRRRGGVHDGEAEVPLD</sequence>
<accession>A0ACC2FPU5</accession>
<proteinExistence type="predicted"/>
<dbReference type="Proteomes" id="UP001157502">
    <property type="component" value="Chromosome 24"/>
</dbReference>
<dbReference type="EMBL" id="CM055751">
    <property type="protein sequence ID" value="KAJ7993302.1"/>
    <property type="molecule type" value="Genomic_DNA"/>
</dbReference>
<protein>
    <submittedName>
        <fullName evidence="1">Uncharacterized protein</fullName>
    </submittedName>
</protein>
<reference evidence="1" key="1">
    <citation type="submission" date="2021-05" db="EMBL/GenBank/DDBJ databases">
        <authorList>
            <person name="Pan Q."/>
            <person name="Jouanno E."/>
            <person name="Zahm M."/>
            <person name="Klopp C."/>
            <person name="Cabau C."/>
            <person name="Louis A."/>
            <person name="Berthelot C."/>
            <person name="Parey E."/>
            <person name="Roest Crollius H."/>
            <person name="Montfort J."/>
            <person name="Robinson-Rechavi M."/>
            <person name="Bouchez O."/>
            <person name="Lampietro C."/>
            <person name="Lopez Roques C."/>
            <person name="Donnadieu C."/>
            <person name="Postlethwait J."/>
            <person name="Bobe J."/>
            <person name="Dillon D."/>
            <person name="Chandos A."/>
            <person name="von Hippel F."/>
            <person name="Guiguen Y."/>
        </authorList>
    </citation>
    <scope>NUCLEOTIDE SEQUENCE</scope>
    <source>
        <strain evidence="1">YG-Jan2019</strain>
    </source>
</reference>
<evidence type="ECO:0000313" key="2">
    <source>
        <dbReference type="Proteomes" id="UP001157502"/>
    </source>
</evidence>
<name>A0ACC2FPU5_DALPE</name>
<gene>
    <name evidence="1" type="ORF">DPEC_G00271020</name>
</gene>
<organism evidence="1 2">
    <name type="scientific">Dallia pectoralis</name>
    <name type="common">Alaska blackfish</name>
    <dbReference type="NCBI Taxonomy" id="75939"/>
    <lineage>
        <taxon>Eukaryota</taxon>
        <taxon>Metazoa</taxon>
        <taxon>Chordata</taxon>
        <taxon>Craniata</taxon>
        <taxon>Vertebrata</taxon>
        <taxon>Euteleostomi</taxon>
        <taxon>Actinopterygii</taxon>
        <taxon>Neopterygii</taxon>
        <taxon>Teleostei</taxon>
        <taxon>Protacanthopterygii</taxon>
        <taxon>Esociformes</taxon>
        <taxon>Umbridae</taxon>
        <taxon>Dallia</taxon>
    </lineage>
</organism>
<evidence type="ECO:0000313" key="1">
    <source>
        <dbReference type="EMBL" id="KAJ7993302.1"/>
    </source>
</evidence>
<comment type="caution">
    <text evidence="1">The sequence shown here is derived from an EMBL/GenBank/DDBJ whole genome shotgun (WGS) entry which is preliminary data.</text>
</comment>
<keyword evidence="2" id="KW-1185">Reference proteome</keyword>